<name>A0A1H3RQC2_9BURK</name>
<dbReference type="PANTHER" id="PTHR23419:SF8">
    <property type="entry name" value="FI09726P"/>
    <property type="match status" value="1"/>
</dbReference>
<dbReference type="PANTHER" id="PTHR23419">
    <property type="entry name" value="DIVALENT CATION TOLERANCE CUTA-RELATED"/>
    <property type="match status" value="1"/>
</dbReference>
<dbReference type="InterPro" id="IPR004323">
    <property type="entry name" value="Ion_tolerance_CutA"/>
</dbReference>
<organism evidence="2 3">
    <name type="scientific">Delftia lacustris</name>
    <dbReference type="NCBI Taxonomy" id="558537"/>
    <lineage>
        <taxon>Bacteria</taxon>
        <taxon>Pseudomonadati</taxon>
        <taxon>Pseudomonadota</taxon>
        <taxon>Betaproteobacteria</taxon>
        <taxon>Burkholderiales</taxon>
        <taxon>Comamonadaceae</taxon>
        <taxon>Delftia</taxon>
    </lineage>
</organism>
<dbReference type="AlphaFoldDB" id="A0A1H3RQC2"/>
<proteinExistence type="inferred from homology"/>
<evidence type="ECO:0000313" key="2">
    <source>
        <dbReference type="EMBL" id="SDZ27448.1"/>
    </source>
</evidence>
<dbReference type="SUPFAM" id="SSF54913">
    <property type="entry name" value="GlnB-like"/>
    <property type="match status" value="1"/>
</dbReference>
<dbReference type="GO" id="GO:0010038">
    <property type="term" value="P:response to metal ion"/>
    <property type="evidence" value="ECO:0007669"/>
    <property type="project" value="InterPro"/>
</dbReference>
<sequence>MTSAKNPASPWSTLCVVATTVPSAEEAAHLARSLVQQQAAACVQVEPITSHYVWEGEMHATPEWRLVCKTLPDVLERLARLLRAGHSYSVPQITMRTERCMADYAQWLRSQVSTRDVANTAERVAAPRITAA</sequence>
<gene>
    <name evidence="2" type="ORF">SAMN05421547_11675</name>
</gene>
<dbReference type="Gene3D" id="3.30.70.120">
    <property type="match status" value="1"/>
</dbReference>
<comment type="similarity">
    <text evidence="1">Belongs to the CutA family.</text>
</comment>
<accession>A0A1H3RQC2</accession>
<dbReference type="Proteomes" id="UP000183417">
    <property type="component" value="Unassembled WGS sequence"/>
</dbReference>
<dbReference type="GeneID" id="94694528"/>
<protein>
    <submittedName>
        <fullName evidence="2">Divalent cation tolerance protein</fullName>
    </submittedName>
</protein>
<evidence type="ECO:0000256" key="1">
    <source>
        <dbReference type="ARBA" id="ARBA00010169"/>
    </source>
</evidence>
<dbReference type="InterPro" id="IPR011322">
    <property type="entry name" value="N-reg_PII-like_a/b"/>
</dbReference>
<dbReference type="RefSeq" id="WP_074923065.1">
    <property type="nucleotide sequence ID" value="NZ_CP141274.1"/>
</dbReference>
<reference evidence="2 3" key="1">
    <citation type="submission" date="2016-10" db="EMBL/GenBank/DDBJ databases">
        <authorList>
            <person name="de Groot N.N."/>
        </authorList>
    </citation>
    <scope>NUCLEOTIDE SEQUENCE [LARGE SCALE GENOMIC DNA]</scope>
    <source>
        <strain evidence="2 3">LMG 24775</strain>
    </source>
</reference>
<dbReference type="Pfam" id="PF03091">
    <property type="entry name" value="CutA1"/>
    <property type="match status" value="1"/>
</dbReference>
<dbReference type="InterPro" id="IPR015867">
    <property type="entry name" value="N-reg_PII/ATP_PRibTrfase_C"/>
</dbReference>
<dbReference type="GO" id="GO:0005507">
    <property type="term" value="F:copper ion binding"/>
    <property type="evidence" value="ECO:0007669"/>
    <property type="project" value="TreeGrafter"/>
</dbReference>
<evidence type="ECO:0000313" key="3">
    <source>
        <dbReference type="Proteomes" id="UP000183417"/>
    </source>
</evidence>
<dbReference type="EMBL" id="FNPE01000016">
    <property type="protein sequence ID" value="SDZ27448.1"/>
    <property type="molecule type" value="Genomic_DNA"/>
</dbReference>